<dbReference type="Gene3D" id="4.10.240.10">
    <property type="entry name" value="Zn(2)-C6 fungal-type DNA-binding domain"/>
    <property type="match status" value="1"/>
</dbReference>
<evidence type="ECO:0000259" key="4">
    <source>
        <dbReference type="PROSITE" id="PS50048"/>
    </source>
</evidence>
<feature type="compositionally biased region" description="Low complexity" evidence="3">
    <location>
        <begin position="125"/>
        <end position="141"/>
    </location>
</feature>
<dbReference type="EMBL" id="BSXN01007859">
    <property type="protein sequence ID" value="GME85492.1"/>
    <property type="molecule type" value="Genomic_DNA"/>
</dbReference>
<proteinExistence type="predicted"/>
<dbReference type="Proteomes" id="UP001165120">
    <property type="component" value="Unassembled WGS sequence"/>
</dbReference>
<organism evidence="5 6">
    <name type="scientific">Candida boidinii</name>
    <name type="common">Yeast</name>
    <dbReference type="NCBI Taxonomy" id="5477"/>
    <lineage>
        <taxon>Eukaryota</taxon>
        <taxon>Fungi</taxon>
        <taxon>Dikarya</taxon>
        <taxon>Ascomycota</taxon>
        <taxon>Saccharomycotina</taxon>
        <taxon>Pichiomycetes</taxon>
        <taxon>Pichiales</taxon>
        <taxon>Pichiaceae</taxon>
        <taxon>Ogataea</taxon>
        <taxon>Ogataea/Candida clade</taxon>
    </lineage>
</organism>
<comment type="caution">
    <text evidence="5">The sequence shown here is derived from an EMBL/GenBank/DDBJ whole genome shotgun (WGS) entry which is preliminary data.</text>
</comment>
<dbReference type="GO" id="GO:0005634">
    <property type="term" value="C:nucleus"/>
    <property type="evidence" value="ECO:0007669"/>
    <property type="project" value="UniProtKB-SubCell"/>
</dbReference>
<dbReference type="InterPro" id="IPR021858">
    <property type="entry name" value="Fun_TF"/>
</dbReference>
<comment type="subcellular location">
    <subcellularLocation>
        <location evidence="1">Nucleus</location>
    </subcellularLocation>
</comment>
<dbReference type="PANTHER" id="PTHR37534:SF46">
    <property type="entry name" value="ZN(II)2CYS6 TRANSCRIPTION FACTOR (EUROFUNG)"/>
    <property type="match status" value="1"/>
</dbReference>
<dbReference type="PROSITE" id="PS00463">
    <property type="entry name" value="ZN2_CY6_FUNGAL_1"/>
    <property type="match status" value="1"/>
</dbReference>
<evidence type="ECO:0000313" key="6">
    <source>
        <dbReference type="Proteomes" id="UP001165120"/>
    </source>
</evidence>
<dbReference type="InterPro" id="IPR001138">
    <property type="entry name" value="Zn2Cys6_DnaBD"/>
</dbReference>
<dbReference type="PROSITE" id="PS50048">
    <property type="entry name" value="ZN2_CY6_FUNGAL_2"/>
    <property type="match status" value="1"/>
</dbReference>
<evidence type="ECO:0000256" key="3">
    <source>
        <dbReference type="SAM" id="MobiDB-lite"/>
    </source>
</evidence>
<dbReference type="GO" id="GO:0008270">
    <property type="term" value="F:zinc ion binding"/>
    <property type="evidence" value="ECO:0007669"/>
    <property type="project" value="InterPro"/>
</dbReference>
<accession>A0A9W6T979</accession>
<dbReference type="SUPFAM" id="SSF57701">
    <property type="entry name" value="Zn2/Cys6 DNA-binding domain"/>
    <property type="match status" value="1"/>
</dbReference>
<feature type="region of interest" description="Disordered" evidence="3">
    <location>
        <begin position="1"/>
        <end position="20"/>
    </location>
</feature>
<dbReference type="SMART" id="SM00066">
    <property type="entry name" value="GAL4"/>
    <property type="match status" value="1"/>
</dbReference>
<dbReference type="CDD" id="cd00067">
    <property type="entry name" value="GAL4"/>
    <property type="match status" value="1"/>
</dbReference>
<dbReference type="PANTHER" id="PTHR37534">
    <property type="entry name" value="TRANSCRIPTIONAL ACTIVATOR PROTEIN UGA3"/>
    <property type="match status" value="1"/>
</dbReference>
<keyword evidence="6" id="KW-1185">Reference proteome</keyword>
<evidence type="ECO:0000256" key="1">
    <source>
        <dbReference type="ARBA" id="ARBA00004123"/>
    </source>
</evidence>
<protein>
    <submittedName>
        <fullName evidence="5">Unnamed protein product</fullName>
    </submittedName>
</protein>
<dbReference type="GO" id="GO:0000981">
    <property type="term" value="F:DNA-binding transcription factor activity, RNA polymerase II-specific"/>
    <property type="evidence" value="ECO:0007669"/>
    <property type="project" value="InterPro"/>
</dbReference>
<dbReference type="Pfam" id="PF00172">
    <property type="entry name" value="Zn_clus"/>
    <property type="match status" value="1"/>
</dbReference>
<feature type="region of interest" description="Disordered" evidence="3">
    <location>
        <begin position="125"/>
        <end position="157"/>
    </location>
</feature>
<dbReference type="AlphaFoldDB" id="A0A9W6T979"/>
<sequence>MNNLKNSMISKPAPKTRSRNRSGCFCCRKRKIKCDEVKPSCNNCSKMSYECVWSNSNESLPHNSQFKIQTVKNKPLKFIISVGMDNNNDLSKSTFKDSKEIKLNKNSLIVKQEFFHSSLQNINFENSNNNSNNNNNNNNYNDRNDLEPRGFQNDNIQDDSIPREAQLNEHYKSLEIEQYNGEYDDDIEISSDDNNHCDFQFHNKDNISSPSIYFNENYYQQRDQDQDQSANQNLSISGFHSVNGYYSNLNNEIIYNQHNENDQDTEEVKENSELFTSVIDEFVRSLKSSTIINGYNSWLPGVSFSVEEAYFYNAFIKGFMVSVSPQFAHRNLLPGSVFVPQGTKNQVLRDIFFACGAAFLCWKRPEMVRVAEKKNTICLTSFSTFMNNNTIRGNEDWILVGLLCLCLKERYIGENSETTTIHLAVALRILRFWLRNKKIEKLNQMNNNSILNCENSKKINQINSNIINANDIQDSNANKSSDSRLGINFITNTQDNIQDILEGFKPLDDEEMLTSLKNPKDSHIDYDDDDDDDCEEEIDLDLAYDNHWNDNGGFRIDDDDITIDQLFEREQKLLCYTDIESNFYKNQISKAKKRNSGVFHRLLHEIRIPEFDNTDEDSDFDTATDNINNNNKNNGNLQELDTTNIQGQDITDDGNTENSGNFPAMNANKSVQFTKFVIDDSERTVLESFIYNYSVNLLNCDKNSLRIMTSPFDVYDEFKQYLYSPLYNCITPWMNNPVMGAAVSGYEIAAKTSWLRAQFPLNTKNTKTARYLYKMAKYQVSPLLPIEVKQSQPAKVVQRLQDSCLVNRIVSNSCVILLIKLLNPEMSQDEPEVQKCVDLICQDLHKISYRSPCSLICTWPILIAGAAAITKSQKDYFIENLDTFGETYRLKNMSTIGKFLKESWGTDENPGVGWDILLHDDLSKHVFV</sequence>
<evidence type="ECO:0000256" key="2">
    <source>
        <dbReference type="ARBA" id="ARBA00023242"/>
    </source>
</evidence>
<dbReference type="Pfam" id="PF11951">
    <property type="entry name" value="Fungal_trans_2"/>
    <property type="match status" value="1"/>
</dbReference>
<gene>
    <name evidence="5" type="ORF">Cboi02_000696000</name>
</gene>
<keyword evidence="2" id="KW-0539">Nucleus</keyword>
<dbReference type="InterPro" id="IPR036864">
    <property type="entry name" value="Zn2-C6_fun-type_DNA-bd_sf"/>
</dbReference>
<reference evidence="5" key="1">
    <citation type="submission" date="2023-04" db="EMBL/GenBank/DDBJ databases">
        <title>Candida boidinii NBRC 10035.</title>
        <authorList>
            <person name="Ichikawa N."/>
            <person name="Sato H."/>
            <person name="Tonouchi N."/>
        </authorList>
    </citation>
    <scope>NUCLEOTIDE SEQUENCE</scope>
    <source>
        <strain evidence="5">NBRC 10035</strain>
    </source>
</reference>
<feature type="domain" description="Zn(2)-C6 fungal-type" evidence="4">
    <location>
        <begin position="23"/>
        <end position="53"/>
    </location>
</feature>
<name>A0A9W6T979_CANBO</name>
<evidence type="ECO:0000313" key="5">
    <source>
        <dbReference type="EMBL" id="GME85492.1"/>
    </source>
</evidence>